<evidence type="ECO:0000313" key="4">
    <source>
        <dbReference type="EMBL" id="NEZ55444.1"/>
    </source>
</evidence>
<feature type="compositionally biased region" description="Low complexity" evidence="3">
    <location>
        <begin position="288"/>
        <end position="311"/>
    </location>
</feature>
<dbReference type="InterPro" id="IPR051685">
    <property type="entry name" value="Ycf3/AcsC/BcsC/TPR_MFPF"/>
</dbReference>
<dbReference type="RefSeq" id="WP_163697306.1">
    <property type="nucleotide sequence ID" value="NZ_QXHD01000004.1"/>
</dbReference>
<protein>
    <submittedName>
        <fullName evidence="4">Tfp pilus assembly protein PilF</fullName>
    </submittedName>
</protein>
<accession>A0A6M0RGS1</accession>
<dbReference type="InterPro" id="IPR011990">
    <property type="entry name" value="TPR-like_helical_dom_sf"/>
</dbReference>
<dbReference type="PANTHER" id="PTHR44943">
    <property type="entry name" value="CELLULOSE SYNTHASE OPERON PROTEIN C"/>
    <property type="match status" value="1"/>
</dbReference>
<sequence length="319" mass="34253">MAVKRNRWLIGGILFLAVAALLAVSLGPLIQAAFNQNPGYDNSVPTATETDRRAELEGRANGYELVLEREPDNQAALEGLVEARITLGDLAGAAEPLARLAELNPQEPRYSVLLAQTKQQLNDLEGAAQTYRSVLTSTPGNMEALQGLVALLVQQERPQAAIGLLQDTLKTAEQSNQIQPGTIDVIAVKLLLGQIYADQSRFEDAIATYDTAIQDAQTVSGTPDFRPILAKGLILREMGNEDEAQPLFESALSLAPVQFKDRIQQLINQPPVSEAIENPPSEDVPSLNEAPANQPAEAPPETVTPEPAEAPEAVESDAN</sequence>
<dbReference type="SUPFAM" id="SSF48452">
    <property type="entry name" value="TPR-like"/>
    <property type="match status" value="1"/>
</dbReference>
<evidence type="ECO:0000313" key="5">
    <source>
        <dbReference type="Proteomes" id="UP000481033"/>
    </source>
</evidence>
<organism evidence="4 5">
    <name type="scientific">Adonisia turfae CCMR0081</name>
    <dbReference type="NCBI Taxonomy" id="2292702"/>
    <lineage>
        <taxon>Bacteria</taxon>
        <taxon>Bacillati</taxon>
        <taxon>Cyanobacteriota</taxon>
        <taxon>Adonisia</taxon>
        <taxon>Adonisia turfae</taxon>
    </lineage>
</organism>
<dbReference type="Pfam" id="PF14559">
    <property type="entry name" value="TPR_19"/>
    <property type="match status" value="2"/>
</dbReference>
<keyword evidence="1" id="KW-0677">Repeat</keyword>
<feature type="region of interest" description="Disordered" evidence="3">
    <location>
        <begin position="271"/>
        <end position="319"/>
    </location>
</feature>
<name>A0A6M0RGS1_9CYAN</name>
<keyword evidence="2" id="KW-0802">TPR repeat</keyword>
<evidence type="ECO:0000256" key="3">
    <source>
        <dbReference type="SAM" id="MobiDB-lite"/>
    </source>
</evidence>
<gene>
    <name evidence="4" type="ORF">DXZ20_07085</name>
</gene>
<comment type="caution">
    <text evidence="4">The sequence shown here is derived from an EMBL/GenBank/DDBJ whole genome shotgun (WGS) entry which is preliminary data.</text>
</comment>
<dbReference type="EMBL" id="QXHD01000004">
    <property type="protein sequence ID" value="NEZ55444.1"/>
    <property type="molecule type" value="Genomic_DNA"/>
</dbReference>
<proteinExistence type="predicted"/>
<evidence type="ECO:0000256" key="2">
    <source>
        <dbReference type="ARBA" id="ARBA00022803"/>
    </source>
</evidence>
<reference evidence="4 5" key="1">
    <citation type="journal article" date="2020" name="Microb. Ecol.">
        <title>Ecogenomics of the Marine Benthic Filamentous Cyanobacterium Adonisia.</title>
        <authorList>
            <person name="Walter J.M."/>
            <person name="Coutinho F.H."/>
            <person name="Leomil L."/>
            <person name="Hargreaves P.I."/>
            <person name="Campeao M.E."/>
            <person name="Vieira V.V."/>
            <person name="Silva B.S."/>
            <person name="Fistarol G.O."/>
            <person name="Salomon P.S."/>
            <person name="Sawabe T."/>
            <person name="Mino S."/>
            <person name="Hosokawa M."/>
            <person name="Miyashita H."/>
            <person name="Maruyama F."/>
            <person name="van Verk M.C."/>
            <person name="Dutilh B.E."/>
            <person name="Thompson C.C."/>
            <person name="Thompson F.L."/>
        </authorList>
    </citation>
    <scope>NUCLEOTIDE SEQUENCE [LARGE SCALE GENOMIC DNA]</scope>
    <source>
        <strain evidence="4 5">CCMR0081</strain>
    </source>
</reference>
<evidence type="ECO:0000256" key="1">
    <source>
        <dbReference type="ARBA" id="ARBA00022737"/>
    </source>
</evidence>
<dbReference type="AlphaFoldDB" id="A0A6M0RGS1"/>
<dbReference type="InterPro" id="IPR019734">
    <property type="entry name" value="TPR_rpt"/>
</dbReference>
<dbReference type="SMART" id="SM00028">
    <property type="entry name" value="TPR"/>
    <property type="match status" value="3"/>
</dbReference>
<dbReference type="Pfam" id="PF13181">
    <property type="entry name" value="TPR_8"/>
    <property type="match status" value="2"/>
</dbReference>
<keyword evidence="5" id="KW-1185">Reference proteome</keyword>
<dbReference type="Gene3D" id="1.25.40.10">
    <property type="entry name" value="Tetratricopeptide repeat domain"/>
    <property type="match status" value="1"/>
</dbReference>
<dbReference type="Proteomes" id="UP000481033">
    <property type="component" value="Unassembled WGS sequence"/>
</dbReference>
<dbReference type="PANTHER" id="PTHR44943:SF8">
    <property type="entry name" value="TPR REPEAT-CONTAINING PROTEIN MJ0263"/>
    <property type="match status" value="1"/>
</dbReference>